<keyword evidence="2" id="KW-1185">Reference proteome</keyword>
<evidence type="ECO:0000313" key="2">
    <source>
        <dbReference type="Proteomes" id="UP001230649"/>
    </source>
</evidence>
<reference evidence="1" key="1">
    <citation type="submission" date="2023-04" db="EMBL/GenBank/DDBJ databases">
        <title>Draft Genome sequencing of Naganishia species isolated from polar environments using Oxford Nanopore Technology.</title>
        <authorList>
            <person name="Leo P."/>
            <person name="Venkateswaran K."/>
        </authorList>
    </citation>
    <scope>NUCLEOTIDE SEQUENCE</scope>
    <source>
        <strain evidence="1">MNA-CCFEE 5262</strain>
    </source>
</reference>
<evidence type="ECO:0000313" key="1">
    <source>
        <dbReference type="EMBL" id="KAJ9110350.1"/>
    </source>
</evidence>
<dbReference type="EMBL" id="JASBWS010000024">
    <property type="protein sequence ID" value="KAJ9110350.1"/>
    <property type="molecule type" value="Genomic_DNA"/>
</dbReference>
<organism evidence="1 2">
    <name type="scientific">Naganishia adeliensis</name>
    <dbReference type="NCBI Taxonomy" id="92952"/>
    <lineage>
        <taxon>Eukaryota</taxon>
        <taxon>Fungi</taxon>
        <taxon>Dikarya</taxon>
        <taxon>Basidiomycota</taxon>
        <taxon>Agaricomycotina</taxon>
        <taxon>Tremellomycetes</taxon>
        <taxon>Filobasidiales</taxon>
        <taxon>Filobasidiaceae</taxon>
        <taxon>Naganishia</taxon>
    </lineage>
</organism>
<dbReference type="Proteomes" id="UP001230649">
    <property type="component" value="Unassembled WGS sequence"/>
</dbReference>
<proteinExistence type="predicted"/>
<accession>A0ACC2WF15</accession>
<name>A0ACC2WF15_9TREE</name>
<protein>
    <submittedName>
        <fullName evidence="1">Uncharacterized protein</fullName>
    </submittedName>
</protein>
<gene>
    <name evidence="1" type="ORF">QFC20_002947</name>
</gene>
<sequence length="995" mass="110668">MSHQTRDRPPTDRVRSGAPRQASRRDLEDDDEYSRARLVEGGERSRVDDMRRGNTRQEAKVHGRSRDANDTGRDGRRKDGQKHGKSSRESGANLVADLDALTSRLKHELQAKRSLPWDRSVEKTVRQLRTAHLVLLIEHWTNPSAQNIDQLWMTTSYWIISAYRTMISEVEKKVASASVGGMGEADPRFRRNGSRGGRSVEGDREREKESGPVELRKLLQRFQRFLTTEIAFYQWLIRKLIQRFDLFGKYVNADELKSYLEMLNEGLESSDKDGSEGENGFTFGFNRSSDEARDPSQPMDRLASLDYSTLRLTREETQKKLHLVHKALLCLGDISRYKELYGPERERKRQERMLAAGQPLPSKGKRNGKAGPGARLKDTEERFARAKQYYRVAKGFLPDNGNPFNQLAVISVEIGDTFDAIYNYHRALAVSQPFKSAGQNLQRSLDKAKRDWKAYVDDRAAKGEAVYFDPLVKDHEVEGFKSEQVIMQAIDGEEFGPDLVDSHLDHLAMLIKDRILPSAIIVKTVVLAIAADWNTMMDQLPSSTMAPNASDQHRLVFCLASCQTVCQVALEEVQSCLDPSVLAALADAKSVPVPAAESPMTDGQVDINLSINITAVLRRMLPALRIISKWLKGNVSRLARAEQDSGKLQEEVDIFASTYTDLLRHMEALFPLEQLPKLYDPLEEDYDMKGFSPVKRGMVEPSAEVKPEDRTARHASDVHPNEEQLMRISDILLDGKLILFQAEARKLFGVTSGGSEQPVPLPISDSTAQLAHLNLNSVQLSAAFAPTDSRAGEIDDIASVSTETEDDPVNLAMRATLGDGSSMGDEGEMNGEDVEDEEEEQMVWGGRNAPTPHIVETRRTGTSATGSDLLNSLGHSGRHMQAASPTHRQSFSDQARPLANRLFGGNFGSIWAPAMGEVNPAGEIPRSRSGSNAGFPRVQRDMAHTPSPWGTPDRTPQQDASNSFGSPTVPDFAGNRRSDRYASNGENGGPFMPFG</sequence>
<comment type="caution">
    <text evidence="1">The sequence shown here is derived from an EMBL/GenBank/DDBJ whole genome shotgun (WGS) entry which is preliminary data.</text>
</comment>